<dbReference type="OrthoDB" id="190887at2"/>
<evidence type="ECO:0000256" key="1">
    <source>
        <dbReference type="SAM" id="SignalP"/>
    </source>
</evidence>
<comment type="caution">
    <text evidence="2">The sequence shown here is derived from an EMBL/GenBank/DDBJ whole genome shotgun (WGS) entry which is preliminary data.</text>
</comment>
<proteinExistence type="predicted"/>
<dbReference type="Pfam" id="PF19577">
    <property type="entry name" value="DcaP"/>
    <property type="match status" value="1"/>
</dbReference>
<dbReference type="Proteomes" id="UP000282060">
    <property type="component" value="Unassembled WGS sequence"/>
</dbReference>
<keyword evidence="3" id="KW-1185">Reference proteome</keyword>
<sequence>MLISKIKKIALAGSMCLFAGSAMAGYDFTVGEDGKISFGGYLKVDARYVNGDVAYRDFWIGTGTPLAEDASQFRIFANESRFNTKYVHGDVTGFIEMDFLGGGGNQVVSNSANPRIRHAFIKYQGITAGQTWTTFMNTSAIPESADFAGATVGLAFIRQGQVRFDAGNFQVSIENPESVGGDTANDDLPDVVARYNLKGDWGNVSLSALGRSLNTTTGNSETALGGSIAGRIKTFGKDDFRFQLHLGEVGRYVGVGTASDLIGEEVESTTSYLAAYRHYWTDTLRSTVLYGRVETDIADAERTQWSVNLFQNLTPQLAVGFEVGNFEMGDKNVDSDYAQLSMRYAL</sequence>
<name>A0A3S0IHE3_9GAMM</name>
<dbReference type="RefSeq" id="WP_126505541.1">
    <property type="nucleotide sequence ID" value="NZ_RXNV01000003.1"/>
</dbReference>
<protein>
    <recommendedName>
        <fullName evidence="4">Porin</fullName>
    </recommendedName>
</protein>
<organism evidence="2 3">
    <name type="scientific">Shewanella atlantica</name>
    <dbReference type="NCBI Taxonomy" id="271099"/>
    <lineage>
        <taxon>Bacteria</taxon>
        <taxon>Pseudomonadati</taxon>
        <taxon>Pseudomonadota</taxon>
        <taxon>Gammaproteobacteria</taxon>
        <taxon>Alteromonadales</taxon>
        <taxon>Shewanellaceae</taxon>
        <taxon>Shewanella</taxon>
    </lineage>
</organism>
<gene>
    <name evidence="2" type="ORF">EKG39_09660</name>
</gene>
<evidence type="ECO:0000313" key="2">
    <source>
        <dbReference type="EMBL" id="RTR32635.1"/>
    </source>
</evidence>
<dbReference type="SUPFAM" id="SSF56935">
    <property type="entry name" value="Porins"/>
    <property type="match status" value="1"/>
</dbReference>
<evidence type="ECO:0000313" key="3">
    <source>
        <dbReference type="Proteomes" id="UP000282060"/>
    </source>
</evidence>
<keyword evidence="1" id="KW-0732">Signal</keyword>
<dbReference type="EMBL" id="RXNV01000003">
    <property type="protein sequence ID" value="RTR32635.1"/>
    <property type="molecule type" value="Genomic_DNA"/>
</dbReference>
<accession>A0A3S0IHE3</accession>
<dbReference type="AlphaFoldDB" id="A0A3S0IHE3"/>
<dbReference type="InterPro" id="IPR045748">
    <property type="entry name" value="DcaP"/>
</dbReference>
<feature type="signal peptide" evidence="1">
    <location>
        <begin position="1"/>
        <end position="24"/>
    </location>
</feature>
<reference evidence="2 3" key="1">
    <citation type="submission" date="2018-12" db="EMBL/GenBank/DDBJ databases">
        <authorList>
            <person name="Yu L."/>
        </authorList>
    </citation>
    <scope>NUCLEOTIDE SEQUENCE [LARGE SCALE GENOMIC DNA]</scope>
    <source>
        <strain evidence="2 3">HAW-EB5</strain>
    </source>
</reference>
<evidence type="ECO:0008006" key="4">
    <source>
        <dbReference type="Google" id="ProtNLM"/>
    </source>
</evidence>
<feature type="chain" id="PRO_5018640960" description="Porin" evidence="1">
    <location>
        <begin position="25"/>
        <end position="346"/>
    </location>
</feature>